<gene>
    <name evidence="13" type="ORF">JKF63_07984</name>
</gene>
<feature type="binding site" evidence="7">
    <location>
        <position position="760"/>
    </location>
    <ligand>
        <name>Zn(2+)</name>
        <dbReference type="ChEBI" id="CHEBI:29105"/>
        <label>1</label>
    </ligand>
</feature>
<keyword evidence="3" id="KW-0378">Hydrolase</keyword>
<keyword evidence="1 7" id="KW-0479">Metal-binding</keyword>
<evidence type="ECO:0000256" key="1">
    <source>
        <dbReference type="ARBA" id="ARBA00022723"/>
    </source>
</evidence>
<dbReference type="InterPro" id="IPR017455">
    <property type="entry name" value="Znf_FYVE-rel"/>
</dbReference>
<dbReference type="PROSITE" id="PS51845">
    <property type="entry name" value="PDEASE_I_2"/>
    <property type="match status" value="1"/>
</dbReference>
<dbReference type="InterPro" id="IPR002073">
    <property type="entry name" value="PDEase_catalytic_dom"/>
</dbReference>
<dbReference type="InterPro" id="IPR000306">
    <property type="entry name" value="Znf_FYVE"/>
</dbReference>
<evidence type="ECO:0000313" key="14">
    <source>
        <dbReference type="Proteomes" id="UP000674318"/>
    </source>
</evidence>
<dbReference type="OrthoDB" id="568146at2759"/>
<feature type="domain" description="FYVE-type" evidence="11">
    <location>
        <begin position="15"/>
        <end position="73"/>
    </location>
</feature>
<dbReference type="Proteomes" id="UP000674318">
    <property type="component" value="Unassembled WGS sequence"/>
</dbReference>
<evidence type="ECO:0000256" key="3">
    <source>
        <dbReference type="ARBA" id="ARBA00022801"/>
    </source>
</evidence>
<dbReference type="InterPro" id="IPR011011">
    <property type="entry name" value="Znf_FYVE_PHD"/>
</dbReference>
<evidence type="ECO:0008006" key="15">
    <source>
        <dbReference type="Google" id="ProtNLM"/>
    </source>
</evidence>
<evidence type="ECO:0000256" key="10">
    <source>
        <dbReference type="SAM" id="MobiDB-lite"/>
    </source>
</evidence>
<feature type="binding site" evidence="7">
    <location>
        <position position="647"/>
    </location>
    <ligand>
        <name>Zn(2+)</name>
        <dbReference type="ChEBI" id="CHEBI:29105"/>
        <label>2</label>
    </ligand>
</feature>
<evidence type="ECO:0000259" key="12">
    <source>
        <dbReference type="PROSITE" id="PS51845"/>
    </source>
</evidence>
<organism evidence="13 14">
    <name type="scientific">Porcisia hertigi</name>
    <dbReference type="NCBI Taxonomy" id="2761500"/>
    <lineage>
        <taxon>Eukaryota</taxon>
        <taxon>Discoba</taxon>
        <taxon>Euglenozoa</taxon>
        <taxon>Kinetoplastea</taxon>
        <taxon>Metakinetoplastina</taxon>
        <taxon>Trypanosomatida</taxon>
        <taxon>Trypanosomatidae</taxon>
        <taxon>Leishmaniinae</taxon>
        <taxon>Porcisia</taxon>
    </lineage>
</organism>
<dbReference type="CDD" id="cd00065">
    <property type="entry name" value="FYVE_like_SF"/>
    <property type="match status" value="1"/>
</dbReference>
<dbReference type="EMBL" id="JAFJZO010000029">
    <property type="protein sequence ID" value="KAG5499421.1"/>
    <property type="molecule type" value="Genomic_DNA"/>
</dbReference>
<keyword evidence="2 8" id="KW-0863">Zinc-finger</keyword>
<dbReference type="InterPro" id="IPR013083">
    <property type="entry name" value="Znf_RING/FYVE/PHD"/>
</dbReference>
<keyword evidence="14" id="KW-1185">Reference proteome</keyword>
<dbReference type="CDD" id="cd00077">
    <property type="entry name" value="HDc"/>
    <property type="match status" value="1"/>
</dbReference>
<feature type="compositionally biased region" description="Basic and acidic residues" evidence="10">
    <location>
        <begin position="915"/>
        <end position="926"/>
    </location>
</feature>
<feature type="binding site" evidence="6">
    <location>
        <begin position="605"/>
        <end position="609"/>
    </location>
    <ligand>
        <name>AMP</name>
        <dbReference type="ChEBI" id="CHEBI:456215"/>
    </ligand>
</feature>
<dbReference type="SUPFAM" id="SSF109604">
    <property type="entry name" value="HD-domain/PDEase-like"/>
    <property type="match status" value="1"/>
</dbReference>
<feature type="binding site" evidence="7">
    <location>
        <position position="646"/>
    </location>
    <ligand>
        <name>Zn(2+)</name>
        <dbReference type="ChEBI" id="CHEBI:29105"/>
        <label>1</label>
    </ligand>
</feature>
<dbReference type="GO" id="GO:0004114">
    <property type="term" value="F:3',5'-cyclic-nucleotide phosphodiesterase activity"/>
    <property type="evidence" value="ECO:0007669"/>
    <property type="project" value="InterPro"/>
</dbReference>
<feature type="binding site" evidence="6">
    <location>
        <position position="760"/>
    </location>
    <ligand>
        <name>AMP</name>
        <dbReference type="ChEBI" id="CHEBI:456215"/>
    </ligand>
</feature>
<dbReference type="SMART" id="SM00064">
    <property type="entry name" value="FYVE"/>
    <property type="match status" value="1"/>
</dbReference>
<evidence type="ECO:0000256" key="8">
    <source>
        <dbReference type="PROSITE-ProRule" id="PRU00091"/>
    </source>
</evidence>
<dbReference type="InterPro" id="IPR023088">
    <property type="entry name" value="PDEase"/>
</dbReference>
<dbReference type="Gene3D" id="3.30.40.10">
    <property type="entry name" value="Zinc/RING finger domain, C3HC4 (zinc finger)"/>
    <property type="match status" value="1"/>
</dbReference>
<feature type="coiled-coil region" evidence="9">
    <location>
        <begin position="165"/>
        <end position="366"/>
    </location>
</feature>
<feature type="binding site" evidence="6">
    <location>
        <position position="809"/>
    </location>
    <ligand>
        <name>AMP</name>
        <dbReference type="ChEBI" id="CHEBI:456215"/>
    </ligand>
</feature>
<evidence type="ECO:0000256" key="7">
    <source>
        <dbReference type="PIRSR" id="PIRSR623088-3"/>
    </source>
</evidence>
<dbReference type="Pfam" id="PF01363">
    <property type="entry name" value="FYVE"/>
    <property type="match status" value="1"/>
</dbReference>
<dbReference type="PRINTS" id="PR00387">
    <property type="entry name" value="PDIESTERASE1"/>
</dbReference>
<dbReference type="GeneID" id="94293989"/>
<dbReference type="KEGG" id="phet:94293989"/>
<evidence type="ECO:0000256" key="9">
    <source>
        <dbReference type="SAM" id="Coils"/>
    </source>
</evidence>
<evidence type="ECO:0000259" key="11">
    <source>
        <dbReference type="PROSITE" id="PS50178"/>
    </source>
</evidence>
<evidence type="ECO:0000256" key="6">
    <source>
        <dbReference type="PIRSR" id="PIRSR623088-2"/>
    </source>
</evidence>
<dbReference type="PROSITE" id="PS50178">
    <property type="entry name" value="ZF_FYVE"/>
    <property type="match status" value="1"/>
</dbReference>
<dbReference type="SUPFAM" id="SSF57903">
    <property type="entry name" value="FYVE/PHD zinc finger"/>
    <property type="match status" value="1"/>
</dbReference>
<feature type="region of interest" description="Disordered" evidence="10">
    <location>
        <begin position="915"/>
        <end position="940"/>
    </location>
</feature>
<dbReference type="AlphaFoldDB" id="A0A836IJZ9"/>
<evidence type="ECO:0000256" key="5">
    <source>
        <dbReference type="PIRSR" id="PIRSR623088-1"/>
    </source>
</evidence>
<dbReference type="GO" id="GO:0007165">
    <property type="term" value="P:signal transduction"/>
    <property type="evidence" value="ECO:0007669"/>
    <property type="project" value="InterPro"/>
</dbReference>
<evidence type="ECO:0000313" key="13">
    <source>
        <dbReference type="EMBL" id="KAG5499421.1"/>
    </source>
</evidence>
<dbReference type="Pfam" id="PF00233">
    <property type="entry name" value="PDEase_I"/>
    <property type="match status" value="1"/>
</dbReference>
<feature type="binding site" evidence="6">
    <location>
        <position position="647"/>
    </location>
    <ligand>
        <name>AMP</name>
        <dbReference type="ChEBI" id="CHEBI:456215"/>
    </ligand>
</feature>
<dbReference type="Gene3D" id="1.10.1300.10">
    <property type="entry name" value="3'5'-cyclic nucleotide phosphodiesterase, catalytic domain"/>
    <property type="match status" value="1"/>
</dbReference>
<name>A0A836IJZ9_9TRYP</name>
<keyword evidence="9" id="KW-0175">Coiled coil</keyword>
<dbReference type="PANTHER" id="PTHR11347">
    <property type="entry name" value="CYCLIC NUCLEOTIDE PHOSPHODIESTERASE"/>
    <property type="match status" value="1"/>
</dbReference>
<feature type="binding site" evidence="7">
    <location>
        <position position="647"/>
    </location>
    <ligand>
        <name>Zn(2+)</name>
        <dbReference type="ChEBI" id="CHEBI:29105"/>
        <label>1</label>
    </ligand>
</feature>
<accession>A0A836IJZ9</accession>
<feature type="binding site" evidence="7">
    <location>
        <position position="609"/>
    </location>
    <ligand>
        <name>Zn(2+)</name>
        <dbReference type="ChEBI" id="CHEBI:29105"/>
        <label>1</label>
    </ligand>
</feature>
<reference evidence="13 14" key="1">
    <citation type="submission" date="2021-02" db="EMBL/GenBank/DDBJ databases">
        <title>Porcisia hertigi Genome sequencing and assembly.</title>
        <authorList>
            <person name="Almutairi H."/>
            <person name="Gatherer D."/>
        </authorList>
    </citation>
    <scope>NUCLEOTIDE SEQUENCE [LARGE SCALE GENOMIC DNA]</scope>
    <source>
        <strain evidence="13 14">C119</strain>
    </source>
</reference>
<keyword evidence="4" id="KW-0862">Zinc</keyword>
<proteinExistence type="predicted"/>
<dbReference type="GO" id="GO:0008270">
    <property type="term" value="F:zinc ion binding"/>
    <property type="evidence" value="ECO:0007669"/>
    <property type="project" value="UniProtKB-KW"/>
</dbReference>
<dbReference type="RefSeq" id="XP_067755639.1">
    <property type="nucleotide sequence ID" value="XM_067903912.1"/>
</dbReference>
<dbReference type="InterPro" id="IPR036971">
    <property type="entry name" value="PDEase_catalytic_dom_sf"/>
</dbReference>
<dbReference type="InterPro" id="IPR003607">
    <property type="entry name" value="HD/PDEase_dom"/>
</dbReference>
<feature type="domain" description="PDEase" evidence="12">
    <location>
        <begin position="530"/>
        <end position="852"/>
    </location>
</feature>
<sequence length="1078" mass="118557">MSLMPGYPVPTTQWVKSAEECAACGKRFSFFNSKDNCPCCGQLFCTKCLPGQCILAPMAKPTPVCLGCTQKIQNWLSSQHQRQGNSDQVDASAETVPLSTSMAALEAKLNALEGELHSTKSGACQLREENDRLVDLLAVKDARIAELKAELTRSDASPGAATESAEKLRVQVQEAMMECTAMKRRLKEAEERAEGAAQTNEVMVAQVQGYAKAKADWELLAEKLRSAVRQAEDLSAQSSEEVNKLRASMQAMKAHSERKIKELTDQLQSVTNANTQLQKDYDRNAEALHAAERCRISSDAQHSKELQLLREQLEKAATALAQKDERYEYHLGSTKRPAEDTATGSTTEVERELDTLNKRLAASNRDTQHFPEKISRAVEGDLHFQRNSVRRPQTAPPFTSGSLTKWELQERAVGHGEASAGRRAGLVGKERLVVKLQCRCREAAIVLRAKLDSLRAHLSETKMAYEEGQLAFQASLSTLRDAVEAAEDQRASEVAAVASASGTVPGRDAADATKSRWGQPTIIEDLRFPCVDGVDVHAIEAVSGLANWEFDTVAEAQRGGEADVLVRIGHQIALDLFLFPDEASLHRWACLLVTVQANYRANPYHNRVHAADVMQGVYALMCNCPSLLGHMTTVEKRAVVFAAAVHDLRHPGRSEAFLRNTFDATYLHYNGLQVLEQMHTATAFQLLARPELDFTSGDMSDEEALQFHGLVAALIGCTFMGRHASLMEQWSRPLQHGKTYDLAAAADRQQVLSIFLHAADLGAQSRGLVVSQKWVGVVEEMCAQGDEEAARGLPLSPGGSRSASFERGQLFFLETFVFPLFDLVHQLFPVIDSPMRNLRAVHAHYCAALRETTRAFPAPIQYRNATEPTSNEVVEPCVEALGVREAALEEQKRAVDQAIYRLRKATTAVTAREKRLGERETAEERVGTYSGSGRDEGEVTPLSTVEEELLRAATAVLECESEVGRRAAEVERMMAALEGREAIASGFSAQLAAIADRVNRRRQLVSCRERRVEHREEALRRERATDLCSSGSVTELTGCAAAERVTNIPPPDCVSPSCVTRVKLESALEKLNSALQNT</sequence>
<feature type="active site" description="Proton donor" evidence="5">
    <location>
        <position position="605"/>
    </location>
</feature>
<comment type="caution">
    <text evidence="13">The sequence shown here is derived from an EMBL/GenBank/DDBJ whole genome shotgun (WGS) entry which is preliminary data.</text>
</comment>
<evidence type="ECO:0000256" key="2">
    <source>
        <dbReference type="ARBA" id="ARBA00022771"/>
    </source>
</evidence>
<protein>
    <recommendedName>
        <fullName evidence="15">Phosphodiesterase</fullName>
    </recommendedName>
</protein>
<evidence type="ECO:0000256" key="4">
    <source>
        <dbReference type="ARBA" id="ARBA00022833"/>
    </source>
</evidence>